<dbReference type="PRINTS" id="PR00740">
    <property type="entry name" value="GLHYDRLASE27"/>
</dbReference>
<keyword evidence="2 6" id="KW-0732">Signal</keyword>
<dbReference type="InterPro" id="IPR041233">
    <property type="entry name" value="Melibiase_C"/>
</dbReference>
<dbReference type="EMBL" id="BNJG01000004">
    <property type="protein sequence ID" value="GHO60078.1"/>
    <property type="molecule type" value="Genomic_DNA"/>
</dbReference>
<keyword evidence="9" id="KW-1185">Reference proteome</keyword>
<evidence type="ECO:0000256" key="3">
    <source>
        <dbReference type="ARBA" id="ARBA00022801"/>
    </source>
</evidence>
<dbReference type="PANTHER" id="PTHR11452:SF75">
    <property type="entry name" value="ALPHA-GALACTOSIDASE MEL1"/>
    <property type="match status" value="1"/>
</dbReference>
<dbReference type="CDD" id="cd14792">
    <property type="entry name" value="GH27"/>
    <property type="match status" value="1"/>
</dbReference>
<dbReference type="Gene3D" id="2.60.120.260">
    <property type="entry name" value="Galactose-binding domain-like"/>
    <property type="match status" value="3"/>
</dbReference>
<dbReference type="EC" id="3.2.1.22" evidence="5"/>
<evidence type="ECO:0000313" key="9">
    <source>
        <dbReference type="Proteomes" id="UP000654345"/>
    </source>
</evidence>
<dbReference type="Pfam" id="PF03422">
    <property type="entry name" value="CBM_6"/>
    <property type="match status" value="3"/>
</dbReference>
<gene>
    <name evidence="8" type="ORF">KSB_85530</name>
</gene>
<evidence type="ECO:0000259" key="7">
    <source>
        <dbReference type="PROSITE" id="PS51175"/>
    </source>
</evidence>
<feature type="chain" id="PRO_5047008622" description="Alpha-galactosidase" evidence="6">
    <location>
        <begin position="37"/>
        <end position="850"/>
    </location>
</feature>
<evidence type="ECO:0000256" key="1">
    <source>
        <dbReference type="ARBA" id="ARBA00009743"/>
    </source>
</evidence>
<evidence type="ECO:0000256" key="2">
    <source>
        <dbReference type="ARBA" id="ARBA00022729"/>
    </source>
</evidence>
<keyword evidence="3 5" id="KW-0378">Hydrolase</keyword>
<reference evidence="8 9" key="1">
    <citation type="journal article" date="2021" name="Int. J. Syst. Evol. Microbiol.">
        <title>Reticulibacter mediterranei gen. nov., sp. nov., within the new family Reticulibacteraceae fam. nov., and Ktedonospora formicarum gen. nov., sp. nov., Ktedonobacter robiniae sp. nov., Dictyobacter formicarum sp. nov. and Dictyobacter arantiisoli sp. nov., belonging to the class Ktedonobacteria.</title>
        <authorList>
            <person name="Yabe S."/>
            <person name="Zheng Y."/>
            <person name="Wang C.M."/>
            <person name="Sakai Y."/>
            <person name="Abe K."/>
            <person name="Yokota A."/>
            <person name="Donadio S."/>
            <person name="Cavaletti L."/>
            <person name="Monciardini P."/>
        </authorList>
    </citation>
    <scope>NUCLEOTIDE SEQUENCE [LARGE SCALE GENOMIC DNA]</scope>
    <source>
        <strain evidence="8 9">SOSP1-30</strain>
    </source>
</reference>
<dbReference type="InterPro" id="IPR013785">
    <property type="entry name" value="Aldolase_TIM"/>
</dbReference>
<dbReference type="Gene3D" id="3.20.20.70">
    <property type="entry name" value="Aldolase class I"/>
    <property type="match status" value="1"/>
</dbReference>
<evidence type="ECO:0000256" key="4">
    <source>
        <dbReference type="ARBA" id="ARBA00023295"/>
    </source>
</evidence>
<comment type="similarity">
    <text evidence="1 5">Belongs to the glycosyl hydrolase 27 family.</text>
</comment>
<dbReference type="PROSITE" id="PS51175">
    <property type="entry name" value="CBM6"/>
    <property type="match status" value="3"/>
</dbReference>
<feature type="domain" description="CBM6" evidence="7">
    <location>
        <begin position="725"/>
        <end position="850"/>
    </location>
</feature>
<dbReference type="SUPFAM" id="SSF51445">
    <property type="entry name" value="(Trans)glycosidases"/>
    <property type="match status" value="1"/>
</dbReference>
<dbReference type="InterPro" id="IPR017853">
    <property type="entry name" value="GH"/>
</dbReference>
<dbReference type="Proteomes" id="UP000654345">
    <property type="component" value="Unassembled WGS sequence"/>
</dbReference>
<dbReference type="InterPro" id="IPR008979">
    <property type="entry name" value="Galactose-bd-like_sf"/>
</dbReference>
<sequence>MPRYIAVIRRVIPILVILACCALFLPLTFFSHPAVAHASSNGLGQKPYMGWSSWSLESTNYSGYNTPWLTADHVKSQADVLHQQLQSHGYQYINIDAGWWMDLNWKATFDGYGRPSPYPGRFPAGISDVANYVHNYGLKLGIYYVAGLDQTVYNQNYPIYGTSCHAQDIAIKPLQMTNGWRGNYAIDYSNSCAQAYINSIANQFASWGVDFLKLDGVTPGSGIYDLSTDNRPDVQAWSQALVQSGRPIWFELSWALDHRYISFWQQQANGWRIDNDVECYCGTLVTWDNSVKARFNDVVPWTQNAGPGGWNDLDSLDVGSATLDGISQDERQSYMTLWAIEAAPLFSGDDLTKLDSYGLSLLTNDEVIAVDQSGHPARPLSQLNNQQVWYADNGDGTYTVALFNLDSGNATVTVNWSDLGISGAPTVRDLWSHTNLGAIADHFSASLNGHASRLLKVTPAGGNAGKIYEAEALANTLTGSASVVSCTACSGGQKIGNIGNGASLTFNSISVSASGTYPVTISYVDGDAGRSMQLSVNGGSATTQNFHGTNDNNWNAVQTTTILVNLNTGNNTLQFSSPSSGWSPDLDRLIVGSLIPASYEAEAAGNTLTGSASIVSCSACSGGQKVGNIGNGASLTFNNVQASTTGRTTLTIAYIDGDSGRSAQMSINGGSALTINFHGTNNNNWNTVQTLTMTISLNAGSNTIKLFSGSNWAPDIDRVTLGGNTITEAEAAGNTLTGSASIVSCPACSGGQKVGNIGNGASLTFNQVLISNTGNYILTIQYIDGDSGRSAQLSVNSGTASTLTFHGANDNNWNAVQTTSVVVNLNAGYNSIQFSSGSGWAPDIDCLTIS</sequence>
<dbReference type="Gene3D" id="2.60.40.1180">
    <property type="entry name" value="Golgi alpha-mannosidase II"/>
    <property type="match status" value="1"/>
</dbReference>
<name>A0ABQ3V574_9CHLR</name>
<dbReference type="InterPro" id="IPR017868">
    <property type="entry name" value="Filamin/ABP280_repeat-like"/>
</dbReference>
<dbReference type="RefSeq" id="WP_201376258.1">
    <property type="nucleotide sequence ID" value="NZ_BNJG01000004.1"/>
</dbReference>
<dbReference type="Pfam" id="PF16499">
    <property type="entry name" value="Melibiase_2"/>
    <property type="match status" value="2"/>
</dbReference>
<organism evidence="8 9">
    <name type="scientific">Ktedonobacter robiniae</name>
    <dbReference type="NCBI Taxonomy" id="2778365"/>
    <lineage>
        <taxon>Bacteria</taxon>
        <taxon>Bacillati</taxon>
        <taxon>Chloroflexota</taxon>
        <taxon>Ktedonobacteria</taxon>
        <taxon>Ktedonobacterales</taxon>
        <taxon>Ktedonobacteraceae</taxon>
        <taxon>Ktedonobacter</taxon>
    </lineage>
</organism>
<dbReference type="InterPro" id="IPR013780">
    <property type="entry name" value="Glyco_hydro_b"/>
</dbReference>
<protein>
    <recommendedName>
        <fullName evidence="5">Alpha-galactosidase</fullName>
        <ecNumber evidence="5">3.2.1.22</ecNumber>
    </recommendedName>
    <alternativeName>
        <fullName evidence="5">Melibiase</fullName>
    </alternativeName>
</protein>
<comment type="catalytic activity">
    <reaction evidence="5">
        <text>Hydrolysis of terminal, non-reducing alpha-D-galactose residues in alpha-D-galactosides, including galactose oligosaccharides, galactomannans and galactolipids.</text>
        <dbReference type="EC" id="3.2.1.22"/>
    </reaction>
</comment>
<dbReference type="CDD" id="cd04081">
    <property type="entry name" value="CBM35_galactosidase-like"/>
    <property type="match status" value="3"/>
</dbReference>
<feature type="signal peptide" evidence="6">
    <location>
        <begin position="1"/>
        <end position="36"/>
    </location>
</feature>
<feature type="domain" description="CBM6" evidence="7">
    <location>
        <begin position="597"/>
        <end position="722"/>
    </location>
</feature>
<dbReference type="SUPFAM" id="SSF49785">
    <property type="entry name" value="Galactose-binding domain-like"/>
    <property type="match status" value="3"/>
</dbReference>
<evidence type="ECO:0000256" key="5">
    <source>
        <dbReference type="RuleBase" id="RU361168"/>
    </source>
</evidence>
<accession>A0ABQ3V574</accession>
<keyword evidence="5" id="KW-1015">Disulfide bond</keyword>
<dbReference type="PROSITE" id="PS50194">
    <property type="entry name" value="FILAMIN_REPEAT"/>
    <property type="match status" value="1"/>
</dbReference>
<dbReference type="InterPro" id="IPR005084">
    <property type="entry name" value="CBM6"/>
</dbReference>
<dbReference type="InterPro" id="IPR002241">
    <property type="entry name" value="Glyco_hydro_27"/>
</dbReference>
<feature type="domain" description="CBM6" evidence="7">
    <location>
        <begin position="466"/>
        <end position="592"/>
    </location>
</feature>
<dbReference type="PANTHER" id="PTHR11452">
    <property type="entry name" value="ALPHA-GALACTOSIDASE/ALPHA-N-ACETYLGALACTOSAMINIDASE"/>
    <property type="match status" value="1"/>
</dbReference>
<dbReference type="Pfam" id="PF17801">
    <property type="entry name" value="Melibiase_C"/>
    <property type="match status" value="1"/>
</dbReference>
<proteinExistence type="inferred from homology"/>
<dbReference type="SUPFAM" id="SSF51011">
    <property type="entry name" value="Glycosyl hydrolase domain"/>
    <property type="match status" value="1"/>
</dbReference>
<evidence type="ECO:0000256" key="6">
    <source>
        <dbReference type="SAM" id="SignalP"/>
    </source>
</evidence>
<comment type="caution">
    <text evidence="8">The sequence shown here is derived from an EMBL/GenBank/DDBJ whole genome shotgun (WGS) entry which is preliminary data.</text>
</comment>
<keyword evidence="4 5" id="KW-0326">Glycosidase</keyword>
<evidence type="ECO:0000313" key="8">
    <source>
        <dbReference type="EMBL" id="GHO60078.1"/>
    </source>
</evidence>